<evidence type="ECO:0000313" key="3">
    <source>
        <dbReference type="Proteomes" id="UP000298264"/>
    </source>
</evidence>
<sequence>MADPDSKKPSPKKKTTAGKKTVSTDPIEKIQTTLKTTSPGYLIYNDPKFLKPIPPVEKDLVKVLVRNPKEAFVFWNFDPERFSSLPIELGAPSMEQVHFKLRVQYKKESGFAEDWHDLSAFTSSYYCKWDVSVKEINASLFAFFGEKSFFCLETKTGDLPKATESFLLDEKWIHPNWAESGWIKKIDSGHWVFSETYLSAESEKSLQNPGILGGSSGFGSHSHISQ</sequence>
<name>A0A4R9LQM3_9LEPT</name>
<comment type="caution">
    <text evidence="2">The sequence shown here is derived from an EMBL/GenBank/DDBJ whole genome shotgun (WGS) entry which is preliminary data.</text>
</comment>
<accession>A0A4R9LQM3</accession>
<dbReference type="OrthoDB" id="327732at2"/>
<evidence type="ECO:0000256" key="1">
    <source>
        <dbReference type="SAM" id="MobiDB-lite"/>
    </source>
</evidence>
<gene>
    <name evidence="2" type="ORF">EHS11_06580</name>
</gene>
<protein>
    <recommendedName>
        <fullName evidence="4">DUF4912 domain-containing protein</fullName>
    </recommendedName>
</protein>
<dbReference type="Proteomes" id="UP000298264">
    <property type="component" value="Unassembled WGS sequence"/>
</dbReference>
<feature type="region of interest" description="Disordered" evidence="1">
    <location>
        <begin position="1"/>
        <end position="24"/>
    </location>
</feature>
<proteinExistence type="predicted"/>
<dbReference type="EMBL" id="RQHV01000038">
    <property type="protein sequence ID" value="TGN11748.1"/>
    <property type="molecule type" value="Genomic_DNA"/>
</dbReference>
<keyword evidence="3" id="KW-1185">Reference proteome</keyword>
<reference evidence="2" key="1">
    <citation type="journal article" date="2019" name="PLoS Negl. Trop. Dis.">
        <title>Revisiting the worldwide diversity of Leptospira species in the environment.</title>
        <authorList>
            <person name="Vincent A.T."/>
            <person name="Schiettekatte O."/>
            <person name="Bourhy P."/>
            <person name="Veyrier F.J."/>
            <person name="Picardeau M."/>
        </authorList>
    </citation>
    <scope>NUCLEOTIDE SEQUENCE [LARGE SCALE GENOMIC DNA]</scope>
    <source>
        <strain evidence="2">201400974</strain>
    </source>
</reference>
<evidence type="ECO:0008006" key="4">
    <source>
        <dbReference type="Google" id="ProtNLM"/>
    </source>
</evidence>
<evidence type="ECO:0000313" key="2">
    <source>
        <dbReference type="EMBL" id="TGN11748.1"/>
    </source>
</evidence>
<dbReference type="RefSeq" id="WP_135763594.1">
    <property type="nucleotide sequence ID" value="NZ_RQHV01000038.1"/>
</dbReference>
<organism evidence="2 3">
    <name type="scientific">Leptospira ilyithenensis</name>
    <dbReference type="NCBI Taxonomy" id="2484901"/>
    <lineage>
        <taxon>Bacteria</taxon>
        <taxon>Pseudomonadati</taxon>
        <taxon>Spirochaetota</taxon>
        <taxon>Spirochaetia</taxon>
        <taxon>Leptospirales</taxon>
        <taxon>Leptospiraceae</taxon>
        <taxon>Leptospira</taxon>
    </lineage>
</organism>
<dbReference type="AlphaFoldDB" id="A0A4R9LQM3"/>